<comment type="caution">
    <text evidence="2">The sequence shown here is derived from an EMBL/GenBank/DDBJ whole genome shotgun (WGS) entry which is preliminary data.</text>
</comment>
<accession>A0ABP4WZJ3</accession>
<gene>
    <name evidence="2" type="ORF">GCM10009681_42320</name>
</gene>
<dbReference type="Pfam" id="PF03435">
    <property type="entry name" value="Sacchrp_dh_NADP"/>
    <property type="match status" value="1"/>
</dbReference>
<dbReference type="SUPFAM" id="SSF51735">
    <property type="entry name" value="NAD(P)-binding Rossmann-fold domains"/>
    <property type="match status" value="1"/>
</dbReference>
<protein>
    <recommendedName>
        <fullName evidence="1">Saccharopine dehydrogenase NADP binding domain-containing protein</fullName>
    </recommendedName>
</protein>
<dbReference type="RefSeq" id="WP_344084739.1">
    <property type="nucleotide sequence ID" value="NZ_BAAALS010000023.1"/>
</dbReference>
<dbReference type="EMBL" id="BAAALS010000023">
    <property type="protein sequence ID" value="GAA1766762.1"/>
    <property type="molecule type" value="Genomic_DNA"/>
</dbReference>
<evidence type="ECO:0000313" key="3">
    <source>
        <dbReference type="Proteomes" id="UP001500655"/>
    </source>
</evidence>
<dbReference type="InterPro" id="IPR036291">
    <property type="entry name" value="NAD(P)-bd_dom_sf"/>
</dbReference>
<dbReference type="Proteomes" id="UP001500655">
    <property type="component" value="Unassembled WGS sequence"/>
</dbReference>
<feature type="domain" description="Saccharopine dehydrogenase NADP binding" evidence="1">
    <location>
        <begin position="6"/>
        <end position="105"/>
    </location>
</feature>
<evidence type="ECO:0000313" key="2">
    <source>
        <dbReference type="EMBL" id="GAA1766762.1"/>
    </source>
</evidence>
<dbReference type="PANTHER" id="PTHR43781">
    <property type="entry name" value="SACCHAROPINE DEHYDROGENASE"/>
    <property type="match status" value="1"/>
</dbReference>
<name>A0ABP4WZJ3_9ACTN</name>
<reference evidence="3" key="1">
    <citation type="journal article" date="2019" name="Int. J. Syst. Evol. Microbiol.">
        <title>The Global Catalogue of Microorganisms (GCM) 10K type strain sequencing project: providing services to taxonomists for standard genome sequencing and annotation.</title>
        <authorList>
            <consortium name="The Broad Institute Genomics Platform"/>
            <consortium name="The Broad Institute Genome Sequencing Center for Infectious Disease"/>
            <person name="Wu L."/>
            <person name="Ma J."/>
        </authorList>
    </citation>
    <scope>NUCLEOTIDE SEQUENCE [LARGE SCALE GENOMIC DNA]</scope>
    <source>
        <strain evidence="3">JCM 13249</strain>
    </source>
</reference>
<sequence>MTRGPVAVLGGYGGVGAVAARLLSEWGVGPLRLGGRDPDRLARAAEELGGGVSTALVDATDPGALHRFCSGAAVVLNAAGPSHLLRDVVGRAARAVGAAYVDPAGDEDLRERLRDDDNGTVTLLSAGMLPGLTGLLPRCLAALQPGEGGTLTGYVGGRDRFTPAGASDYLLAGDGFGEPFAAVRAGVRVRGAARAVDDAWPPFFPEPVAATPYLSTESERVAAELKLADLTWFHVVAGRYLPDVLRRAASRVAVDAATAVTEVRRAADLDTFGREAYQIILVELSGPGGGPCLSVMLRGTGASGLTGAFAAIATRAAWSGEAPAGVHHAAEVLDPAAALDLLRTTPTVTGLEIVDGPADATEEETL</sequence>
<organism evidence="2 3">
    <name type="scientific">Luedemannella helvata</name>
    <dbReference type="NCBI Taxonomy" id="349315"/>
    <lineage>
        <taxon>Bacteria</taxon>
        <taxon>Bacillati</taxon>
        <taxon>Actinomycetota</taxon>
        <taxon>Actinomycetes</taxon>
        <taxon>Micromonosporales</taxon>
        <taxon>Micromonosporaceae</taxon>
        <taxon>Luedemannella</taxon>
    </lineage>
</organism>
<dbReference type="InterPro" id="IPR005097">
    <property type="entry name" value="Sacchrp_dh_NADP-bd"/>
</dbReference>
<keyword evidence="3" id="KW-1185">Reference proteome</keyword>
<proteinExistence type="predicted"/>
<evidence type="ECO:0000259" key="1">
    <source>
        <dbReference type="Pfam" id="PF03435"/>
    </source>
</evidence>
<dbReference type="PANTHER" id="PTHR43781:SF1">
    <property type="entry name" value="SACCHAROPINE DEHYDROGENASE"/>
    <property type="match status" value="1"/>
</dbReference>
<dbReference type="Gene3D" id="3.40.50.720">
    <property type="entry name" value="NAD(P)-binding Rossmann-like Domain"/>
    <property type="match status" value="1"/>
</dbReference>